<evidence type="ECO:0000313" key="4">
    <source>
        <dbReference type="Proteomes" id="UP000190777"/>
    </source>
</evidence>
<proteinExistence type="predicted"/>
<evidence type="ECO:0000256" key="1">
    <source>
        <dbReference type="SAM" id="Phobius"/>
    </source>
</evidence>
<sequence length="123" mass="14264">MKSTLLIRLFNGVWLCVLFYLLWIYPYLDSPTPIRDILKVLLAYFMPLALAVALAFWSQLRLMKKYQNGTLPPLPTNWREQVPPEWVKLTLQSVAMAIVSVVLGMVVFSLIFKQLAVWIFGEF</sequence>
<feature type="transmembrane region" description="Helical" evidence="1">
    <location>
        <begin position="37"/>
        <end position="57"/>
    </location>
</feature>
<evidence type="ECO:0000313" key="5">
    <source>
        <dbReference type="Proteomes" id="UP000254618"/>
    </source>
</evidence>
<keyword evidence="4" id="KW-1185">Reference proteome</keyword>
<dbReference type="AlphaFoldDB" id="A0A378QRX6"/>
<feature type="transmembrane region" description="Helical" evidence="1">
    <location>
        <begin position="5"/>
        <end position="25"/>
    </location>
</feature>
<dbReference type="Proteomes" id="UP000254618">
    <property type="component" value="Unassembled WGS sequence"/>
</dbReference>
<reference evidence="3 5" key="2">
    <citation type="submission" date="2018-06" db="EMBL/GenBank/DDBJ databases">
        <authorList>
            <consortium name="Pathogen Informatics"/>
            <person name="Doyle S."/>
        </authorList>
    </citation>
    <scope>NUCLEOTIDE SEQUENCE [LARGE SCALE GENOMIC DNA]</scope>
    <source>
        <strain evidence="3 5">NCTC11012</strain>
    </source>
</reference>
<reference evidence="2 4" key="1">
    <citation type="submission" date="2017-03" db="EMBL/GenBank/DDBJ databases">
        <title>Draft genome sequence of Moraxella equi CCUG 4950T type strain.</title>
        <authorList>
            <person name="Salva-Serra F."/>
            <person name="Engstrom-Jakobsson H."/>
            <person name="Thorell K."/>
            <person name="Jaen-Luchoro D."/>
            <person name="Gonzales-Siles L."/>
            <person name="Karlsson R."/>
            <person name="Yazdan S."/>
            <person name="Boulund F."/>
            <person name="Johnning A."/>
            <person name="Engstrand L."/>
            <person name="Kristiansson E."/>
            <person name="Moore E."/>
        </authorList>
    </citation>
    <scope>NUCLEOTIDE SEQUENCE [LARGE SCALE GENOMIC DNA]</scope>
    <source>
        <strain evidence="2 4">CCUG 4950</strain>
    </source>
</reference>
<keyword evidence="1" id="KW-0812">Transmembrane</keyword>
<evidence type="ECO:0000313" key="2">
    <source>
        <dbReference type="EMBL" id="OPH39926.1"/>
    </source>
</evidence>
<gene>
    <name evidence="2" type="ORF">B5J93_01655</name>
    <name evidence="3" type="ORF">NCTC11012_01264</name>
</gene>
<keyword evidence="1" id="KW-0472">Membrane</keyword>
<dbReference type="Proteomes" id="UP000190777">
    <property type="component" value="Unassembled WGS sequence"/>
</dbReference>
<organism evidence="3 5">
    <name type="scientific">Moraxella equi</name>
    <dbReference type="NCBI Taxonomy" id="60442"/>
    <lineage>
        <taxon>Bacteria</taxon>
        <taxon>Pseudomonadati</taxon>
        <taxon>Pseudomonadota</taxon>
        <taxon>Gammaproteobacteria</taxon>
        <taxon>Moraxellales</taxon>
        <taxon>Moraxellaceae</taxon>
        <taxon>Moraxella</taxon>
    </lineage>
</organism>
<evidence type="ECO:0000313" key="3">
    <source>
        <dbReference type="EMBL" id="STZ03034.1"/>
    </source>
</evidence>
<dbReference type="EMBL" id="UGQF01000001">
    <property type="protein sequence ID" value="STZ03034.1"/>
    <property type="molecule type" value="Genomic_DNA"/>
</dbReference>
<name>A0A378QRX6_9GAMM</name>
<accession>A0A378QRX6</accession>
<feature type="transmembrane region" description="Helical" evidence="1">
    <location>
        <begin position="94"/>
        <end position="120"/>
    </location>
</feature>
<protein>
    <submittedName>
        <fullName evidence="3">Uncharacterized protein</fullName>
    </submittedName>
</protein>
<dbReference type="RefSeq" id="WP_079324127.1">
    <property type="nucleotide sequence ID" value="NZ_MXAP01000017.1"/>
</dbReference>
<keyword evidence="1" id="KW-1133">Transmembrane helix</keyword>
<dbReference type="EMBL" id="MXAP01000017">
    <property type="protein sequence ID" value="OPH39926.1"/>
    <property type="molecule type" value="Genomic_DNA"/>
</dbReference>